<organism evidence="1 2">
    <name type="scientific">Aegilops tauschii subsp. strangulata</name>
    <name type="common">Goatgrass</name>
    <dbReference type="NCBI Taxonomy" id="200361"/>
    <lineage>
        <taxon>Eukaryota</taxon>
        <taxon>Viridiplantae</taxon>
        <taxon>Streptophyta</taxon>
        <taxon>Embryophyta</taxon>
        <taxon>Tracheophyta</taxon>
        <taxon>Spermatophyta</taxon>
        <taxon>Magnoliopsida</taxon>
        <taxon>Liliopsida</taxon>
        <taxon>Poales</taxon>
        <taxon>Poaceae</taxon>
        <taxon>BOP clade</taxon>
        <taxon>Pooideae</taxon>
        <taxon>Triticodae</taxon>
        <taxon>Triticeae</taxon>
        <taxon>Triticinae</taxon>
        <taxon>Aegilops</taxon>
    </lineage>
</organism>
<evidence type="ECO:0000313" key="2">
    <source>
        <dbReference type="Proteomes" id="UP000015105"/>
    </source>
</evidence>
<reference evidence="2" key="2">
    <citation type="journal article" date="2017" name="Nat. Plants">
        <title>The Aegilops tauschii genome reveals multiple impacts of transposons.</title>
        <authorList>
            <person name="Zhao G."/>
            <person name="Zou C."/>
            <person name="Li K."/>
            <person name="Wang K."/>
            <person name="Li T."/>
            <person name="Gao L."/>
            <person name="Zhang X."/>
            <person name="Wang H."/>
            <person name="Yang Z."/>
            <person name="Liu X."/>
            <person name="Jiang W."/>
            <person name="Mao L."/>
            <person name="Kong X."/>
            <person name="Jiao Y."/>
            <person name="Jia J."/>
        </authorList>
    </citation>
    <scope>NUCLEOTIDE SEQUENCE [LARGE SCALE GENOMIC DNA]</scope>
    <source>
        <strain evidence="2">cv. AL8/78</strain>
    </source>
</reference>
<dbReference type="AlphaFoldDB" id="A0A453BKA0"/>
<accession>A0A453BKA0</accession>
<dbReference type="Gramene" id="AET2Gv20542100.60">
    <property type="protein sequence ID" value="AET2Gv20542100.60"/>
    <property type="gene ID" value="AET2Gv20542100"/>
</dbReference>
<reference evidence="1" key="4">
    <citation type="submission" date="2019-03" db="UniProtKB">
        <authorList>
            <consortium name="EnsemblPlants"/>
        </authorList>
    </citation>
    <scope>IDENTIFICATION</scope>
</reference>
<reference evidence="1" key="3">
    <citation type="journal article" date="2017" name="Nature">
        <title>Genome sequence of the progenitor of the wheat D genome Aegilops tauschii.</title>
        <authorList>
            <person name="Luo M.C."/>
            <person name="Gu Y.Q."/>
            <person name="Puiu D."/>
            <person name="Wang H."/>
            <person name="Twardziok S.O."/>
            <person name="Deal K.R."/>
            <person name="Huo N."/>
            <person name="Zhu T."/>
            <person name="Wang L."/>
            <person name="Wang Y."/>
            <person name="McGuire P.E."/>
            <person name="Liu S."/>
            <person name="Long H."/>
            <person name="Ramasamy R.K."/>
            <person name="Rodriguez J.C."/>
            <person name="Van S.L."/>
            <person name="Yuan L."/>
            <person name="Wang Z."/>
            <person name="Xia Z."/>
            <person name="Xiao L."/>
            <person name="Anderson O.D."/>
            <person name="Ouyang S."/>
            <person name="Liang Y."/>
            <person name="Zimin A.V."/>
            <person name="Pertea G."/>
            <person name="Qi P."/>
            <person name="Bennetzen J.L."/>
            <person name="Dai X."/>
            <person name="Dawson M.W."/>
            <person name="Muller H.G."/>
            <person name="Kugler K."/>
            <person name="Rivarola-Duarte L."/>
            <person name="Spannagl M."/>
            <person name="Mayer K.F.X."/>
            <person name="Lu F.H."/>
            <person name="Bevan M.W."/>
            <person name="Leroy P."/>
            <person name="Li P."/>
            <person name="You F.M."/>
            <person name="Sun Q."/>
            <person name="Liu Z."/>
            <person name="Lyons E."/>
            <person name="Wicker T."/>
            <person name="Salzberg S.L."/>
            <person name="Devos K.M."/>
            <person name="Dvorak J."/>
        </authorList>
    </citation>
    <scope>NUCLEOTIDE SEQUENCE [LARGE SCALE GENOMIC DNA]</scope>
    <source>
        <strain evidence="1">cv. AL8/78</strain>
    </source>
</reference>
<protein>
    <submittedName>
        <fullName evidence="1">Uncharacterized protein</fullName>
    </submittedName>
</protein>
<proteinExistence type="predicted"/>
<dbReference type="Proteomes" id="UP000015105">
    <property type="component" value="Chromosome 2D"/>
</dbReference>
<dbReference type="EnsemblPlants" id="AET2Gv20542100.60">
    <property type="protein sequence ID" value="AET2Gv20542100.60"/>
    <property type="gene ID" value="AET2Gv20542100"/>
</dbReference>
<evidence type="ECO:0000313" key="1">
    <source>
        <dbReference type="EnsemblPlants" id="AET2Gv20542100.60"/>
    </source>
</evidence>
<reference evidence="2" key="1">
    <citation type="journal article" date="2014" name="Science">
        <title>Ancient hybridizations among the ancestral genomes of bread wheat.</title>
        <authorList>
            <consortium name="International Wheat Genome Sequencing Consortium,"/>
            <person name="Marcussen T."/>
            <person name="Sandve S.R."/>
            <person name="Heier L."/>
            <person name="Spannagl M."/>
            <person name="Pfeifer M."/>
            <person name="Jakobsen K.S."/>
            <person name="Wulff B.B."/>
            <person name="Steuernagel B."/>
            <person name="Mayer K.F."/>
            <person name="Olsen O.A."/>
        </authorList>
    </citation>
    <scope>NUCLEOTIDE SEQUENCE [LARGE SCALE GENOMIC DNA]</scope>
    <source>
        <strain evidence="2">cv. AL8/78</strain>
    </source>
</reference>
<keyword evidence="2" id="KW-1185">Reference proteome</keyword>
<reference evidence="1" key="5">
    <citation type="journal article" date="2021" name="G3 (Bethesda)">
        <title>Aegilops tauschii genome assembly Aet v5.0 features greater sequence contiguity and improved annotation.</title>
        <authorList>
            <person name="Wang L."/>
            <person name="Zhu T."/>
            <person name="Rodriguez J.C."/>
            <person name="Deal K.R."/>
            <person name="Dubcovsky J."/>
            <person name="McGuire P.E."/>
            <person name="Lux T."/>
            <person name="Spannagl M."/>
            <person name="Mayer K.F.X."/>
            <person name="Baldrich P."/>
            <person name="Meyers B.C."/>
            <person name="Huo N."/>
            <person name="Gu Y.Q."/>
            <person name="Zhou H."/>
            <person name="Devos K.M."/>
            <person name="Bennetzen J.L."/>
            <person name="Unver T."/>
            <person name="Budak H."/>
            <person name="Gulick P.J."/>
            <person name="Galiba G."/>
            <person name="Kalapos B."/>
            <person name="Nelson D.R."/>
            <person name="Li P."/>
            <person name="You F.M."/>
            <person name="Luo M.C."/>
            <person name="Dvorak J."/>
        </authorList>
    </citation>
    <scope>NUCLEOTIDE SEQUENCE [LARGE SCALE GENOMIC DNA]</scope>
    <source>
        <strain evidence="1">cv. AL8/78</strain>
    </source>
</reference>
<name>A0A453BKA0_AEGTS</name>
<sequence length="97" mass="10674">MFTTEYSFLNPAHLLSVNSKIRTTITATCVDVKGSAHTFCVVSKRTSPHAYVWAKQLAPTRLFFSLAVPLTCLRVGKMHNAHTTSLSHLPHGPTRPA</sequence>